<proteinExistence type="predicted"/>
<evidence type="ECO:0000313" key="3">
    <source>
        <dbReference type="Proteomes" id="UP000053989"/>
    </source>
</evidence>
<protein>
    <submittedName>
        <fullName evidence="2">Uncharacterized protein</fullName>
    </submittedName>
</protein>
<keyword evidence="1" id="KW-0472">Membrane</keyword>
<evidence type="ECO:0000256" key="1">
    <source>
        <dbReference type="SAM" id="Phobius"/>
    </source>
</evidence>
<feature type="transmembrane region" description="Helical" evidence="1">
    <location>
        <begin position="86"/>
        <end position="107"/>
    </location>
</feature>
<keyword evidence="1" id="KW-0812">Transmembrane</keyword>
<reference evidence="3" key="2">
    <citation type="submission" date="2015-01" db="EMBL/GenBank/DDBJ databases">
        <title>Evolutionary Origins and Diversification of the Mycorrhizal Mutualists.</title>
        <authorList>
            <consortium name="DOE Joint Genome Institute"/>
            <consortium name="Mycorrhizal Genomics Consortium"/>
            <person name="Kohler A."/>
            <person name="Kuo A."/>
            <person name="Nagy L.G."/>
            <person name="Floudas D."/>
            <person name="Copeland A."/>
            <person name="Barry K.W."/>
            <person name="Cichocki N."/>
            <person name="Veneault-Fourrey C."/>
            <person name="LaButti K."/>
            <person name="Lindquist E.A."/>
            <person name="Lipzen A."/>
            <person name="Lundell T."/>
            <person name="Morin E."/>
            <person name="Murat C."/>
            <person name="Riley R."/>
            <person name="Ohm R."/>
            <person name="Sun H."/>
            <person name="Tunlid A."/>
            <person name="Henrissat B."/>
            <person name="Grigoriev I.V."/>
            <person name="Hibbett D.S."/>
            <person name="Martin F."/>
        </authorList>
    </citation>
    <scope>NUCLEOTIDE SEQUENCE [LARGE SCALE GENOMIC DNA]</scope>
    <source>
        <strain evidence="3">Foug A</strain>
    </source>
</reference>
<dbReference type="Proteomes" id="UP000053989">
    <property type="component" value="Unassembled WGS sequence"/>
</dbReference>
<keyword evidence="3" id="KW-1185">Reference proteome</keyword>
<keyword evidence="1" id="KW-1133">Transmembrane helix</keyword>
<reference evidence="2 3" key="1">
    <citation type="submission" date="2014-04" db="EMBL/GenBank/DDBJ databases">
        <authorList>
            <consortium name="DOE Joint Genome Institute"/>
            <person name="Kuo A."/>
            <person name="Kohler A."/>
            <person name="Nagy L.G."/>
            <person name="Floudas D."/>
            <person name="Copeland A."/>
            <person name="Barry K.W."/>
            <person name="Cichocki N."/>
            <person name="Veneault-Fourrey C."/>
            <person name="LaButti K."/>
            <person name="Lindquist E.A."/>
            <person name="Lipzen A."/>
            <person name="Lundell T."/>
            <person name="Morin E."/>
            <person name="Murat C."/>
            <person name="Sun H."/>
            <person name="Tunlid A."/>
            <person name="Henrissat B."/>
            <person name="Grigoriev I.V."/>
            <person name="Hibbett D.S."/>
            <person name="Martin F."/>
            <person name="Nordberg H.P."/>
            <person name="Cantor M.N."/>
            <person name="Hua S.X."/>
        </authorList>
    </citation>
    <scope>NUCLEOTIDE SEQUENCE [LARGE SCALE GENOMIC DNA]</scope>
    <source>
        <strain evidence="2 3">Foug A</strain>
    </source>
</reference>
<organism evidence="2 3">
    <name type="scientific">Scleroderma citrinum Foug A</name>
    <dbReference type="NCBI Taxonomy" id="1036808"/>
    <lineage>
        <taxon>Eukaryota</taxon>
        <taxon>Fungi</taxon>
        <taxon>Dikarya</taxon>
        <taxon>Basidiomycota</taxon>
        <taxon>Agaricomycotina</taxon>
        <taxon>Agaricomycetes</taxon>
        <taxon>Agaricomycetidae</taxon>
        <taxon>Boletales</taxon>
        <taxon>Sclerodermatineae</taxon>
        <taxon>Sclerodermataceae</taxon>
        <taxon>Scleroderma</taxon>
    </lineage>
</organism>
<evidence type="ECO:0000313" key="2">
    <source>
        <dbReference type="EMBL" id="KIM63894.1"/>
    </source>
</evidence>
<dbReference type="HOGENOM" id="CLU_1475976_0_0_1"/>
<name>A0A0C3E623_9AGAM</name>
<dbReference type="InParanoid" id="A0A0C3E623"/>
<accession>A0A0C3E623</accession>
<sequence>MRTSSSYRALCSHILYRLSAHHGSRCSNRDTRHSRYQTALVLRSSNFAPVRFTFWNAEILSLLIYIRDYQSAMLLQMDCLIRTLRVAYVFGDACFMLVDLAFGYLAASRISVIWHLNAPQNALAEVRPQAESPAVSIVVHSSILCPLLDAMVWHQPWVALLRLDILILCPRTFRVLFSIHAAA</sequence>
<gene>
    <name evidence="2" type="ORF">SCLCIDRAFT_672044</name>
</gene>
<dbReference type="EMBL" id="KN822031">
    <property type="protein sequence ID" value="KIM63894.1"/>
    <property type="molecule type" value="Genomic_DNA"/>
</dbReference>
<dbReference type="AlphaFoldDB" id="A0A0C3E623"/>